<evidence type="ECO:0000256" key="6">
    <source>
        <dbReference type="ARBA" id="ARBA00030806"/>
    </source>
</evidence>
<dbReference type="EC" id="1.2.1.16" evidence="9"/>
<dbReference type="InterPro" id="IPR029510">
    <property type="entry name" value="Ald_DH_CS_GLU"/>
</dbReference>
<dbReference type="InterPro" id="IPR015590">
    <property type="entry name" value="Aldehyde_DH_dom"/>
</dbReference>
<dbReference type="GO" id="GO:0004777">
    <property type="term" value="F:succinate-semialdehyde dehydrogenase (NAD+) activity"/>
    <property type="evidence" value="ECO:0007669"/>
    <property type="project" value="UniProtKB-EC"/>
</dbReference>
<evidence type="ECO:0000256" key="8">
    <source>
        <dbReference type="ARBA" id="ARBA00052698"/>
    </source>
</evidence>
<feature type="domain" description="Aldehyde dehydrogenase" evidence="12">
    <location>
        <begin position="32"/>
        <end position="429"/>
    </location>
</feature>
<feature type="active site" evidence="10">
    <location>
        <position position="271"/>
    </location>
</feature>
<reference evidence="13" key="1">
    <citation type="submission" date="2023-04" db="EMBL/GenBank/DDBJ databases">
        <title>Ambrosiozyma monospora NBRC 1965.</title>
        <authorList>
            <person name="Ichikawa N."/>
            <person name="Sato H."/>
            <person name="Tonouchi N."/>
        </authorList>
    </citation>
    <scope>NUCLEOTIDE SEQUENCE</scope>
    <source>
        <strain evidence="13">NBRC 1965</strain>
    </source>
</reference>
<dbReference type="PROSITE" id="PS00687">
    <property type="entry name" value="ALDEHYDE_DEHYDR_GLU"/>
    <property type="match status" value="1"/>
</dbReference>
<dbReference type="FunFam" id="3.40.605.10:FF:000005">
    <property type="entry name" value="Succinate-semialdehyde dehydrogenase I"/>
    <property type="match status" value="1"/>
</dbReference>
<comment type="catalytic activity">
    <reaction evidence="7">
        <text>succinate semialdehyde + NADP(+) + H2O = succinate + NADPH + 2 H(+)</text>
        <dbReference type="Rhea" id="RHEA:13213"/>
        <dbReference type="ChEBI" id="CHEBI:15377"/>
        <dbReference type="ChEBI" id="CHEBI:15378"/>
        <dbReference type="ChEBI" id="CHEBI:30031"/>
        <dbReference type="ChEBI" id="CHEBI:57706"/>
        <dbReference type="ChEBI" id="CHEBI:57783"/>
        <dbReference type="ChEBI" id="CHEBI:58349"/>
        <dbReference type="EC" id="1.2.1.16"/>
    </reaction>
</comment>
<proteinExistence type="inferred from homology"/>
<sequence>MSTAAEIKAFATKYGIKNVNLIQTKPLINGKWVTPAKAETFAVDDPATGDHLLHVINTPVDLVEQSIKDAKVAFDSFKKTTGRYRGGLLKKLHALMVENEEDLAKLCTIENGKALPDSRGEIKYGYSFFEWFSEEAPRINGDNISSADANRRILTYKQPVGVVGILTPWNFPTAMITRKMGAAIAAGCTAVVKPATETPLSALAIGYLAQQAGFPPGVFNLLPVDNERTKAVGSLFCESKLIKKVSFTGSTGVGKLLMGQSASTLKKLSFELGGNAPFIVFDDADLEKAVDGAIASKLRQSGQTCVCANRLYIQEGIYDKFAKLITEKVSKLKQGHGLEEGVTHGPLIHERAVEKVKSQIKDAVDKGAKVLFGGKPATNLGPLFHQLTVLGDVPRNAIVNTDETFGPLVPLIKFKTEEEVIELANNTDFECWYGWC</sequence>
<evidence type="ECO:0000313" key="13">
    <source>
        <dbReference type="EMBL" id="GMG55944.1"/>
    </source>
</evidence>
<evidence type="ECO:0000256" key="2">
    <source>
        <dbReference type="ARBA" id="ARBA00009986"/>
    </source>
</evidence>
<dbReference type="EMBL" id="BSXU01006533">
    <property type="protein sequence ID" value="GMG55944.1"/>
    <property type="molecule type" value="Genomic_DNA"/>
</dbReference>
<dbReference type="PANTHER" id="PTHR43353">
    <property type="entry name" value="SUCCINATE-SEMIALDEHYDE DEHYDROGENASE, MITOCHONDRIAL"/>
    <property type="match status" value="1"/>
</dbReference>
<evidence type="ECO:0000256" key="11">
    <source>
        <dbReference type="RuleBase" id="RU003345"/>
    </source>
</evidence>
<dbReference type="PROSITE" id="PS00070">
    <property type="entry name" value="ALDEHYDE_DEHYDR_CYS"/>
    <property type="match status" value="1"/>
</dbReference>
<evidence type="ECO:0000256" key="1">
    <source>
        <dbReference type="ARBA" id="ARBA00005176"/>
    </source>
</evidence>
<dbReference type="Gene3D" id="3.40.309.10">
    <property type="entry name" value="Aldehyde Dehydrogenase, Chain A, domain 2"/>
    <property type="match status" value="1"/>
</dbReference>
<dbReference type="GO" id="GO:0009450">
    <property type="term" value="P:gamma-aminobutyric acid catabolic process"/>
    <property type="evidence" value="ECO:0007669"/>
    <property type="project" value="TreeGrafter"/>
</dbReference>
<evidence type="ECO:0000256" key="9">
    <source>
        <dbReference type="ARBA" id="ARBA00067047"/>
    </source>
</evidence>
<protein>
    <recommendedName>
        <fullName evidence="4">Succinate-semialdehyde dehydrogenase, mitochondrial</fullName>
        <ecNumber evidence="9">1.2.1.16</ecNumber>
        <ecNumber evidence="3">1.2.1.24</ecNumber>
    </recommendedName>
    <alternativeName>
        <fullName evidence="6">NAD(+)-dependent succinic semialdehyde dehydrogenase</fullName>
    </alternativeName>
</protein>
<dbReference type="InterPro" id="IPR016163">
    <property type="entry name" value="Ald_DH_C"/>
</dbReference>
<evidence type="ECO:0000256" key="7">
    <source>
        <dbReference type="ARBA" id="ARBA00050387"/>
    </source>
</evidence>
<evidence type="ECO:0000256" key="4">
    <source>
        <dbReference type="ARBA" id="ARBA00019842"/>
    </source>
</evidence>
<dbReference type="Proteomes" id="UP001165063">
    <property type="component" value="Unassembled WGS sequence"/>
</dbReference>
<dbReference type="CDD" id="cd07103">
    <property type="entry name" value="ALDH_F5_SSADH_GabD"/>
    <property type="match status" value="1"/>
</dbReference>
<dbReference type="OrthoDB" id="310895at2759"/>
<dbReference type="PANTHER" id="PTHR43353:SF5">
    <property type="entry name" value="SUCCINATE-SEMIALDEHYDE DEHYDROGENASE, MITOCHONDRIAL"/>
    <property type="match status" value="1"/>
</dbReference>
<dbReference type="Pfam" id="PF00171">
    <property type="entry name" value="Aldedh"/>
    <property type="match status" value="1"/>
</dbReference>
<dbReference type="InterPro" id="IPR050740">
    <property type="entry name" value="Aldehyde_DH_Superfamily"/>
</dbReference>
<evidence type="ECO:0000313" key="14">
    <source>
        <dbReference type="Proteomes" id="UP001165063"/>
    </source>
</evidence>
<dbReference type="Gene3D" id="3.40.605.10">
    <property type="entry name" value="Aldehyde Dehydrogenase, Chain A, domain 1"/>
    <property type="match status" value="1"/>
</dbReference>
<dbReference type="FunFam" id="3.40.309.10:FF:000004">
    <property type="entry name" value="Succinate-semialdehyde dehydrogenase I"/>
    <property type="match status" value="1"/>
</dbReference>
<keyword evidence="14" id="KW-1185">Reference proteome</keyword>
<evidence type="ECO:0000256" key="5">
    <source>
        <dbReference type="ARBA" id="ARBA00023002"/>
    </source>
</evidence>
<dbReference type="InterPro" id="IPR016161">
    <property type="entry name" value="Ald_DH/histidinol_DH"/>
</dbReference>
<comment type="caution">
    <text evidence="13">The sequence shown here is derived from an EMBL/GenBank/DDBJ whole genome shotgun (WGS) entry which is preliminary data.</text>
</comment>
<dbReference type="InterPro" id="IPR016162">
    <property type="entry name" value="Ald_DH_N"/>
</dbReference>
<comment type="similarity">
    <text evidence="2 11">Belongs to the aldehyde dehydrogenase family.</text>
</comment>
<evidence type="ECO:0000259" key="12">
    <source>
        <dbReference type="Pfam" id="PF00171"/>
    </source>
</evidence>
<dbReference type="AlphaFoldDB" id="A0A9W6YZN4"/>
<dbReference type="InterPro" id="IPR016160">
    <property type="entry name" value="Ald_DH_CS_CYS"/>
</dbReference>
<comment type="pathway">
    <text evidence="1">Amino-acid degradation; 4-aminobutanoate degradation.</text>
</comment>
<comment type="catalytic activity">
    <reaction evidence="8">
        <text>succinate semialdehyde + NAD(+) + H2O = succinate + NADH + 2 H(+)</text>
        <dbReference type="Rhea" id="RHEA:13217"/>
        <dbReference type="ChEBI" id="CHEBI:15377"/>
        <dbReference type="ChEBI" id="CHEBI:15378"/>
        <dbReference type="ChEBI" id="CHEBI:30031"/>
        <dbReference type="ChEBI" id="CHEBI:57540"/>
        <dbReference type="ChEBI" id="CHEBI:57706"/>
        <dbReference type="ChEBI" id="CHEBI:57945"/>
        <dbReference type="EC" id="1.2.1.16"/>
    </reaction>
</comment>
<organism evidence="13 14">
    <name type="scientific">Ambrosiozyma monospora</name>
    <name type="common">Yeast</name>
    <name type="synonym">Endomycopsis monosporus</name>
    <dbReference type="NCBI Taxonomy" id="43982"/>
    <lineage>
        <taxon>Eukaryota</taxon>
        <taxon>Fungi</taxon>
        <taxon>Dikarya</taxon>
        <taxon>Ascomycota</taxon>
        <taxon>Saccharomycotina</taxon>
        <taxon>Pichiomycetes</taxon>
        <taxon>Pichiales</taxon>
        <taxon>Pichiaceae</taxon>
        <taxon>Ambrosiozyma</taxon>
    </lineage>
</organism>
<dbReference type="GO" id="GO:0005737">
    <property type="term" value="C:cytoplasm"/>
    <property type="evidence" value="ECO:0007669"/>
    <property type="project" value="TreeGrafter"/>
</dbReference>
<dbReference type="EC" id="1.2.1.24" evidence="3"/>
<evidence type="ECO:0000256" key="3">
    <source>
        <dbReference type="ARBA" id="ARBA00013051"/>
    </source>
</evidence>
<name>A0A9W6YZN4_AMBMO</name>
<evidence type="ECO:0000256" key="10">
    <source>
        <dbReference type="PROSITE-ProRule" id="PRU10007"/>
    </source>
</evidence>
<keyword evidence="5 11" id="KW-0560">Oxidoreductase</keyword>
<dbReference type="SUPFAM" id="SSF53720">
    <property type="entry name" value="ALDH-like"/>
    <property type="match status" value="1"/>
</dbReference>
<accession>A0A9W6YZN4</accession>
<gene>
    <name evidence="13" type="ORF">Amon01_000801300</name>
</gene>